<evidence type="ECO:0000256" key="1">
    <source>
        <dbReference type="ARBA" id="ARBA00010312"/>
    </source>
</evidence>
<feature type="region of interest" description="Disordered" evidence="5">
    <location>
        <begin position="1"/>
        <end position="22"/>
    </location>
</feature>
<dbReference type="Gene3D" id="3.40.50.740">
    <property type="match status" value="1"/>
</dbReference>
<dbReference type="SUPFAM" id="SSF53706">
    <property type="entry name" value="Formate dehydrogenase/DMSO reductase, domains 1-3"/>
    <property type="match status" value="1"/>
</dbReference>
<proteinExistence type="inferred from homology"/>
<name>A0A918PNA8_9SPHN</name>
<evidence type="ECO:0000259" key="6">
    <source>
        <dbReference type="PROSITE" id="PS51669"/>
    </source>
</evidence>
<organism evidence="7 8">
    <name type="scientific">Novosphingobium colocasiae</name>
    <dbReference type="NCBI Taxonomy" id="1256513"/>
    <lineage>
        <taxon>Bacteria</taxon>
        <taxon>Pseudomonadati</taxon>
        <taxon>Pseudomonadota</taxon>
        <taxon>Alphaproteobacteria</taxon>
        <taxon>Sphingomonadales</taxon>
        <taxon>Sphingomonadaceae</taxon>
        <taxon>Novosphingobium</taxon>
    </lineage>
</organism>
<dbReference type="CDD" id="cd02775">
    <property type="entry name" value="MopB_CT"/>
    <property type="match status" value="1"/>
</dbReference>
<reference evidence="7" key="1">
    <citation type="journal article" date="2014" name="Int. J. Syst. Evol. Microbiol.">
        <title>Complete genome sequence of Corynebacterium casei LMG S-19264T (=DSM 44701T), isolated from a smear-ripened cheese.</title>
        <authorList>
            <consortium name="US DOE Joint Genome Institute (JGI-PGF)"/>
            <person name="Walter F."/>
            <person name="Albersmeier A."/>
            <person name="Kalinowski J."/>
            <person name="Ruckert C."/>
        </authorList>
    </citation>
    <scope>NUCLEOTIDE SEQUENCE</scope>
    <source>
        <strain evidence="7">KCTC 32255</strain>
    </source>
</reference>
<comment type="similarity">
    <text evidence="1">Belongs to the prokaryotic molybdopterin-containing oxidoreductase family.</text>
</comment>
<dbReference type="Gene3D" id="2.20.25.90">
    <property type="entry name" value="ADC-like domains"/>
    <property type="match status" value="1"/>
</dbReference>
<dbReference type="GO" id="GO:0043546">
    <property type="term" value="F:molybdopterin cofactor binding"/>
    <property type="evidence" value="ECO:0007669"/>
    <property type="project" value="InterPro"/>
</dbReference>
<dbReference type="GO" id="GO:0046872">
    <property type="term" value="F:metal ion binding"/>
    <property type="evidence" value="ECO:0007669"/>
    <property type="project" value="UniProtKB-KW"/>
</dbReference>
<dbReference type="PANTHER" id="PTHR43742:SF2">
    <property type="entry name" value="ASSIMILATORY NITRATE REDUCTASE CATALYTIC SUBUNIT"/>
    <property type="match status" value="1"/>
</dbReference>
<evidence type="ECO:0000313" key="8">
    <source>
        <dbReference type="Proteomes" id="UP000648075"/>
    </source>
</evidence>
<keyword evidence="8" id="KW-1185">Reference proteome</keyword>
<dbReference type="InterPro" id="IPR009010">
    <property type="entry name" value="Asp_de-COase-like_dom_sf"/>
</dbReference>
<feature type="domain" description="4Fe-4S Mo/W bis-MGD-type" evidence="6">
    <location>
        <begin position="1"/>
        <end position="42"/>
    </location>
</feature>
<dbReference type="SUPFAM" id="SSF50692">
    <property type="entry name" value="ADC-like"/>
    <property type="match status" value="1"/>
</dbReference>
<dbReference type="PANTHER" id="PTHR43742">
    <property type="entry name" value="TRIMETHYLAMINE-N-OXIDE REDUCTASE"/>
    <property type="match status" value="1"/>
</dbReference>
<evidence type="ECO:0000313" key="7">
    <source>
        <dbReference type="EMBL" id="GGZ16358.1"/>
    </source>
</evidence>
<sequence length="709" mass="76944">MIATRGEDGRIARLRGDPEHGHSRGYACAKGLNFIAGMDSPRRLLQPLKRMPDGSFTPIDLETALDEIAERLGAIREAHGPKAIGLFSGTPPNFNGVLMQLMPDWMKALGSPFKYSTATIDQSSHWVTASRMGYWDAGKHRFEDSEVILLLGCNPLVSMAAYYVLTSNPAKRLKAARAGGLKLIVIDPRRSETARHADCFLQPIPGQDVALLAGMINMILARGWHDAGFCETYVDGLDALRQTLAPFTPEYVAERCGITAQDLETAAKMFSHARRGFAHTGTGGSMGPFSNLVDHLIEVLNAICGRFRRAGESVPNPGVLSAPRTIRAQVRPAVRPWESEPRNRTGYGLIMGEFPSGAMADDILLPGEDRVRALIVDGGNPAVCIPDQAKAVRALKSLELLVCIEPFMTATASCADYILPPKLMYERIDILFSPGGEAVHAATPFGQYLPAVVEPPAGSQVIDDWYFYWAMAKRLGLQFEFAGVPLDMDTPPTPDDLLAIYLRNARIPFDELKRYPGGKTFEFEDVIVQPAEEGADHRLQLAPDDVLEELRAFQATTADLPAPFTHRQVVRRERGVVNSQTDLSDGRGSGQTPAYLHPADLTALGVAPGDLVDIDSGKHVVQAVTVADETVRQGTVSITHCRGGLPDEPGAASRLEFATSLFVRTDQNVEAVNAMPMMTSIPVRVTRSDAVKTTANASQELTEETAPGA</sequence>
<keyword evidence="4" id="KW-0411">Iron-sulfur</keyword>
<dbReference type="EMBL" id="BMZA01000027">
    <property type="protein sequence ID" value="GGZ16358.1"/>
    <property type="molecule type" value="Genomic_DNA"/>
</dbReference>
<evidence type="ECO:0000256" key="2">
    <source>
        <dbReference type="ARBA" id="ARBA00022723"/>
    </source>
</evidence>
<dbReference type="Gene3D" id="2.40.40.20">
    <property type="match status" value="1"/>
</dbReference>
<keyword evidence="2" id="KW-0479">Metal-binding</keyword>
<protein>
    <submittedName>
        <fullName evidence="7">Oxidoreductase</fullName>
    </submittedName>
</protein>
<dbReference type="Pfam" id="PF00384">
    <property type="entry name" value="Molybdopterin"/>
    <property type="match status" value="1"/>
</dbReference>
<evidence type="ECO:0000256" key="5">
    <source>
        <dbReference type="SAM" id="MobiDB-lite"/>
    </source>
</evidence>
<gene>
    <name evidence="7" type="ORF">GCM10011614_33930</name>
</gene>
<dbReference type="GO" id="GO:0051536">
    <property type="term" value="F:iron-sulfur cluster binding"/>
    <property type="evidence" value="ECO:0007669"/>
    <property type="project" value="UniProtKB-KW"/>
</dbReference>
<accession>A0A918PNA8</accession>
<keyword evidence="3" id="KW-0408">Iron</keyword>
<dbReference type="InterPro" id="IPR006657">
    <property type="entry name" value="MoPterin_dinucl-bd_dom"/>
</dbReference>
<reference evidence="7" key="2">
    <citation type="submission" date="2020-09" db="EMBL/GenBank/DDBJ databases">
        <authorList>
            <person name="Sun Q."/>
            <person name="Kim S."/>
        </authorList>
    </citation>
    <scope>NUCLEOTIDE SEQUENCE</scope>
    <source>
        <strain evidence="7">KCTC 32255</strain>
    </source>
</reference>
<comment type="caution">
    <text evidence="7">The sequence shown here is derived from an EMBL/GenBank/DDBJ whole genome shotgun (WGS) entry which is preliminary data.</text>
</comment>
<dbReference type="Gene3D" id="3.40.228.10">
    <property type="entry name" value="Dimethylsulfoxide Reductase, domain 2"/>
    <property type="match status" value="1"/>
</dbReference>
<evidence type="ECO:0000256" key="4">
    <source>
        <dbReference type="ARBA" id="ARBA00023014"/>
    </source>
</evidence>
<dbReference type="InterPro" id="IPR006963">
    <property type="entry name" value="Mopterin_OxRdtase_4Fe-4S_dom"/>
</dbReference>
<evidence type="ECO:0000256" key="3">
    <source>
        <dbReference type="ARBA" id="ARBA00023004"/>
    </source>
</evidence>
<dbReference type="PROSITE" id="PS51669">
    <property type="entry name" value="4FE4S_MOW_BIS_MGD"/>
    <property type="match status" value="1"/>
</dbReference>
<dbReference type="InterPro" id="IPR006656">
    <property type="entry name" value="Mopterin_OxRdtase"/>
</dbReference>
<dbReference type="AlphaFoldDB" id="A0A918PNA8"/>
<dbReference type="Proteomes" id="UP000648075">
    <property type="component" value="Unassembled WGS sequence"/>
</dbReference>
<dbReference type="InterPro" id="IPR050612">
    <property type="entry name" value="Prok_Mopterin_Oxidored"/>
</dbReference>
<dbReference type="Pfam" id="PF01568">
    <property type="entry name" value="Molydop_binding"/>
    <property type="match status" value="1"/>
</dbReference>
<dbReference type="GO" id="GO:0016491">
    <property type="term" value="F:oxidoreductase activity"/>
    <property type="evidence" value="ECO:0007669"/>
    <property type="project" value="InterPro"/>
</dbReference>